<dbReference type="SMART" id="SM00220">
    <property type="entry name" value="S_TKc"/>
    <property type="match status" value="1"/>
</dbReference>
<dbReference type="FunFam" id="1.10.510.10:FF:000380">
    <property type="entry name" value="Serine/threonine-protein kinase ppk15"/>
    <property type="match status" value="1"/>
</dbReference>
<dbReference type="Pfam" id="PF00069">
    <property type="entry name" value="Pkinase"/>
    <property type="match status" value="1"/>
</dbReference>
<dbReference type="InterPro" id="IPR050494">
    <property type="entry name" value="Ser_Thr_dual-spec_kinase"/>
</dbReference>
<dbReference type="InterPro" id="IPR011009">
    <property type="entry name" value="Kinase-like_dom_sf"/>
</dbReference>
<keyword evidence="1" id="KW-0723">Serine/threonine-protein kinase</keyword>
<evidence type="ECO:0000259" key="9">
    <source>
        <dbReference type="PROSITE" id="PS50011"/>
    </source>
</evidence>
<evidence type="ECO:0000313" key="10">
    <source>
        <dbReference type="EMBL" id="KAH7434992.1"/>
    </source>
</evidence>
<dbReference type="Gene3D" id="3.30.200.20">
    <property type="entry name" value="Phosphorylase Kinase, domain 1"/>
    <property type="match status" value="1"/>
</dbReference>
<dbReference type="GO" id="GO:0005524">
    <property type="term" value="F:ATP binding"/>
    <property type="evidence" value="ECO:0007669"/>
    <property type="project" value="UniProtKB-KW"/>
</dbReference>
<feature type="transmembrane region" description="Helical" evidence="8">
    <location>
        <begin position="12"/>
        <end position="32"/>
    </location>
</feature>
<dbReference type="SUPFAM" id="SSF56112">
    <property type="entry name" value="Protein kinase-like (PK-like)"/>
    <property type="match status" value="1"/>
</dbReference>
<keyword evidence="11" id="KW-1185">Reference proteome</keyword>
<evidence type="ECO:0000256" key="1">
    <source>
        <dbReference type="ARBA" id="ARBA00022527"/>
    </source>
</evidence>
<keyword evidence="4" id="KW-0547">Nucleotide-binding</keyword>
<evidence type="ECO:0000256" key="4">
    <source>
        <dbReference type="ARBA" id="ARBA00022741"/>
    </source>
</evidence>
<name>A0A8T2UHN4_CERRI</name>
<accession>A0A8T2UHN4</accession>
<evidence type="ECO:0000313" key="11">
    <source>
        <dbReference type="Proteomes" id="UP000825935"/>
    </source>
</evidence>
<evidence type="ECO:0000256" key="7">
    <source>
        <dbReference type="SAM" id="MobiDB-lite"/>
    </source>
</evidence>
<dbReference type="OrthoDB" id="9332038at2759"/>
<keyword evidence="8" id="KW-0812">Transmembrane</keyword>
<protein>
    <recommendedName>
        <fullName evidence="9">Protein kinase domain-containing protein</fullName>
    </recommendedName>
</protein>
<dbReference type="FunFam" id="3.30.200.20:FF:000216">
    <property type="entry name" value="Putative serine/threonine-protein kinase dyrk2"/>
    <property type="match status" value="1"/>
</dbReference>
<evidence type="ECO:0000256" key="3">
    <source>
        <dbReference type="ARBA" id="ARBA00022679"/>
    </source>
</evidence>
<proteinExistence type="predicted"/>
<keyword evidence="8" id="KW-1133">Transmembrane helix</keyword>
<feature type="region of interest" description="Disordered" evidence="7">
    <location>
        <begin position="155"/>
        <end position="178"/>
    </location>
</feature>
<keyword evidence="3" id="KW-0808">Transferase</keyword>
<comment type="caution">
    <text evidence="10">The sequence shown here is derived from an EMBL/GenBank/DDBJ whole genome shotgun (WGS) entry which is preliminary data.</text>
</comment>
<keyword evidence="8" id="KW-0472">Membrane</keyword>
<dbReference type="Gene3D" id="1.10.510.10">
    <property type="entry name" value="Transferase(Phosphotransferase) domain 1"/>
    <property type="match status" value="1"/>
</dbReference>
<dbReference type="Proteomes" id="UP000825935">
    <property type="component" value="Chromosome 6"/>
</dbReference>
<keyword evidence="6" id="KW-0067">ATP-binding</keyword>
<dbReference type="PROSITE" id="PS00108">
    <property type="entry name" value="PROTEIN_KINASE_ST"/>
    <property type="match status" value="1"/>
</dbReference>
<dbReference type="CDD" id="cd14133">
    <property type="entry name" value="PKc_DYRK_like"/>
    <property type="match status" value="1"/>
</dbReference>
<evidence type="ECO:0000256" key="5">
    <source>
        <dbReference type="ARBA" id="ARBA00022777"/>
    </source>
</evidence>
<dbReference type="PANTHER" id="PTHR24058:SF124">
    <property type="entry name" value="PROTEIN KINASE SUPERFAMILY PROTEIN"/>
    <property type="match status" value="1"/>
</dbReference>
<reference evidence="10" key="1">
    <citation type="submission" date="2021-08" db="EMBL/GenBank/DDBJ databases">
        <title>WGS assembly of Ceratopteris richardii.</title>
        <authorList>
            <person name="Marchant D.B."/>
            <person name="Chen G."/>
            <person name="Jenkins J."/>
            <person name="Shu S."/>
            <person name="Leebens-Mack J."/>
            <person name="Grimwood J."/>
            <person name="Schmutz J."/>
            <person name="Soltis P."/>
            <person name="Soltis D."/>
            <person name="Chen Z.-H."/>
        </authorList>
    </citation>
    <scope>NUCLEOTIDE SEQUENCE</scope>
    <source>
        <strain evidence="10">Whitten #5841</strain>
        <tissue evidence="10">Leaf</tissue>
    </source>
</reference>
<evidence type="ECO:0000256" key="2">
    <source>
        <dbReference type="ARBA" id="ARBA00022553"/>
    </source>
</evidence>
<gene>
    <name evidence="10" type="ORF">KP509_06G044100</name>
</gene>
<keyword evidence="5" id="KW-0418">Kinase</keyword>
<dbReference type="PANTHER" id="PTHR24058">
    <property type="entry name" value="DUAL SPECIFICITY PROTEIN KINASE"/>
    <property type="match status" value="1"/>
</dbReference>
<dbReference type="EMBL" id="CM035411">
    <property type="protein sequence ID" value="KAH7434992.1"/>
    <property type="molecule type" value="Genomic_DNA"/>
</dbReference>
<evidence type="ECO:0000256" key="6">
    <source>
        <dbReference type="ARBA" id="ARBA00022840"/>
    </source>
</evidence>
<keyword evidence="2" id="KW-0597">Phosphoprotein</keyword>
<dbReference type="InterPro" id="IPR008271">
    <property type="entry name" value="Ser/Thr_kinase_AS"/>
</dbReference>
<dbReference type="InterPro" id="IPR000719">
    <property type="entry name" value="Prot_kinase_dom"/>
</dbReference>
<dbReference type="GO" id="GO:0004674">
    <property type="term" value="F:protein serine/threonine kinase activity"/>
    <property type="evidence" value="ECO:0007669"/>
    <property type="project" value="UniProtKB-KW"/>
</dbReference>
<evidence type="ECO:0000256" key="8">
    <source>
        <dbReference type="SAM" id="Phobius"/>
    </source>
</evidence>
<dbReference type="AlphaFoldDB" id="A0A8T2UHN4"/>
<sequence>MPNRRARECKAIALYLTLMMMAENVSLVLDFLRKHNFEKAEEALRSELQARHSFATHDYHFGNAVIDSFLTGRCNVQADWHENTSSLGETVAGQASQLKQESVATGYGISAKTHHNHSEAYTDWEFKSCNDQDCVLEFRKTGSCQRALSSDVSVNASSSNRQNSIGPLERCNPDSDRGEMKHGVKDRNFFNNDCATNDHVLCQNSLPAFGSTCDYPCTMTLNHNSHIQQDAGPFEVQDCCFEHESTEDFQRAAYALKLLPLYNEDDKVASSACHPFSGTSWLDHGVGDDDAFGPSIFSYPTLHRLPPSKVLEQQEDKQVVKECTSKFNALALDDGDYSSDLFKNISLPWETGKQILFTEDKLPIKRKTGDCCEVPSLMLTPKNVNLRRAAEKDILDKVHTNVLFEPSFNLGSFLDIPVGQEIASSGGQQQDGFCVNSCRENAMENTPELLSGFATLGDEPTDPVMGYCKEYWDSDTYEDDDDPGYERQEIEDEEWFLEKEMMLASGDPKIKMMEVKLGENNSEVNGICENMHEKEGLIASSQVVSDSGGCNPNQIGIELDISGINTLLEDISADGGLTLKEIGNMSYDGHLMDAEELKLMRAGTAWQGLSSEVKNSKHCTEDMGKNYAGSTNEDCSGKKHLTLAQMQMINDLSHEYVRSKNALSFSEYYNSQTVHGYLDSNELNDATPCPAISTGKGMDDRVRSSSGYTFNLALDNVDSNPSWSQGFTASSQENITCMQQPHCDSMLQNQESQELSPLSVSEIATSPNNEIFGHSKSSSSILIDKKVPYPRNEGTRICTNGSSVSEPEMEEVETSPRPEELQVGPTDEDDYEIFNLRIIHRRNRTGFEEEKHFQVELESVVAGRYLITEYLGSAAFSKAIQARDLLTGMDVCMKIIKNNKDFFDQSLDEIKLLKYINKNDPADKYHLLRLYDYFYHREHLFIVCELLRANLYEFHKFNRESGVEIYFTMPRLQSIARQCLEALEFLHGIGLIHCDLKPENILIKSYSRCEIKVIDFGSSCFQTDHLCSYVQSRSYRAPEVILGLPYDEKIDIWSLGCILAELCSGNVLFQNDSLATLLARVIGIIEPMTPDMILNGKEAHKYFTRNLMLYERNQETHKLEYLLPKKTSLRHRLPAGDQGFVDFVGYLLQVNPENRPSASEALKHPWLTQPYEVVCEQR</sequence>
<feature type="region of interest" description="Disordered" evidence="7">
    <location>
        <begin position="793"/>
        <end position="825"/>
    </location>
</feature>
<dbReference type="PROSITE" id="PS50011">
    <property type="entry name" value="PROTEIN_KINASE_DOM"/>
    <property type="match status" value="1"/>
</dbReference>
<feature type="domain" description="Protein kinase" evidence="9">
    <location>
        <begin position="865"/>
        <end position="1167"/>
    </location>
</feature>
<organism evidence="10 11">
    <name type="scientific">Ceratopteris richardii</name>
    <name type="common">Triangle waterfern</name>
    <dbReference type="NCBI Taxonomy" id="49495"/>
    <lineage>
        <taxon>Eukaryota</taxon>
        <taxon>Viridiplantae</taxon>
        <taxon>Streptophyta</taxon>
        <taxon>Embryophyta</taxon>
        <taxon>Tracheophyta</taxon>
        <taxon>Polypodiopsida</taxon>
        <taxon>Polypodiidae</taxon>
        <taxon>Polypodiales</taxon>
        <taxon>Pteridineae</taxon>
        <taxon>Pteridaceae</taxon>
        <taxon>Parkerioideae</taxon>
        <taxon>Ceratopteris</taxon>
    </lineage>
</organism>